<dbReference type="PANTHER" id="PTHR46009">
    <property type="entry name" value="VACUOLAR PROTEIN SORTING-ASSOCIATED PROTEIN VTA1 HOMOLOG"/>
    <property type="match status" value="1"/>
</dbReference>
<gene>
    <name evidence="5" type="ORF">OSIN01602_LOCUS8023</name>
</gene>
<dbReference type="PANTHER" id="PTHR46009:SF1">
    <property type="entry name" value="VACUOLAR PROTEIN SORTING-ASSOCIATED PROTEIN VTA1 HOMOLOG"/>
    <property type="match status" value="1"/>
</dbReference>
<feature type="compositionally biased region" description="Pro residues" evidence="3">
    <location>
        <begin position="286"/>
        <end position="313"/>
    </location>
</feature>
<evidence type="ECO:0000313" key="5">
    <source>
        <dbReference type="EMBL" id="CAD9335227.1"/>
    </source>
</evidence>
<feature type="compositionally biased region" description="Pro residues" evidence="3">
    <location>
        <begin position="212"/>
        <end position="224"/>
    </location>
</feature>
<feature type="compositionally biased region" description="Low complexity" evidence="3">
    <location>
        <begin position="314"/>
        <end position="324"/>
    </location>
</feature>
<dbReference type="GO" id="GO:0032511">
    <property type="term" value="P:late endosome to vacuole transport via multivesicular body sorting pathway"/>
    <property type="evidence" value="ECO:0007669"/>
    <property type="project" value="InterPro"/>
</dbReference>
<dbReference type="EMBL" id="HBGO01014187">
    <property type="protein sequence ID" value="CAD9335227.1"/>
    <property type="molecule type" value="Transcribed_RNA"/>
</dbReference>
<evidence type="ECO:0000259" key="4">
    <source>
        <dbReference type="Pfam" id="PF04652"/>
    </source>
</evidence>
<keyword evidence="2" id="KW-0472">Membrane</keyword>
<sequence length="379" mass="40713">MPLKIPPELKKITTFVRRAEELDRDKANPESRVVAYYCRQFAVQAGIPLAASAEGKGCLGELLGQLESEKAAMSVFSRDESRIICRRFADKIFSKADGEDRAGAADKGTARTFYAAASFFEILQQFYDVKDEELKSDEQKEEDEKRVYCKWKATEILKAIREGRKPTPGGFGETEEDGATGREDAGEGEGVEKFADEGRKGEDDDEGQDVFVPPPPPAVPPSAPEPNSEEHHDRGDEEGTEVGLNGRPHDLPPPPYPVSDGHDDEEDVDVFVPGVKPGGGAREADTPPPYQPPAPAPVPPPPMPAPSYSPPAPKKSSAASSVFGGFRGKKKGPGGGGRVSQAAFEDATELTRFALTALQEKDAELAAERLRGALQALGG</sequence>
<evidence type="ECO:0000256" key="2">
    <source>
        <dbReference type="ARBA" id="ARBA00023136"/>
    </source>
</evidence>
<evidence type="ECO:0000256" key="3">
    <source>
        <dbReference type="SAM" id="MobiDB-lite"/>
    </source>
</evidence>
<dbReference type="Pfam" id="PF04652">
    <property type="entry name" value="Vta1"/>
    <property type="match status" value="1"/>
</dbReference>
<feature type="region of interest" description="Disordered" evidence="3">
    <location>
        <begin position="161"/>
        <end position="341"/>
    </location>
</feature>
<dbReference type="InterPro" id="IPR039431">
    <property type="entry name" value="Vta1/CALS_N"/>
</dbReference>
<dbReference type="InterPro" id="IPR044538">
    <property type="entry name" value="Vta1-like"/>
</dbReference>
<dbReference type="Gene3D" id="1.25.40.270">
    <property type="entry name" value="Vacuolar protein sorting-associated protein vta1"/>
    <property type="match status" value="1"/>
</dbReference>
<feature type="domain" description="Vta1/callose synthase N-terminal" evidence="4">
    <location>
        <begin position="11"/>
        <end position="162"/>
    </location>
</feature>
<name>A0A7S1ZCU8_TRICV</name>
<feature type="compositionally biased region" description="Basic and acidic residues" evidence="3">
    <location>
        <begin position="179"/>
        <end position="202"/>
    </location>
</feature>
<proteinExistence type="predicted"/>
<protein>
    <recommendedName>
        <fullName evidence="4">Vta1/callose synthase N-terminal domain-containing protein</fullName>
    </recommendedName>
</protein>
<feature type="compositionally biased region" description="Basic and acidic residues" evidence="3">
    <location>
        <begin position="228"/>
        <end position="237"/>
    </location>
</feature>
<reference evidence="5" key="1">
    <citation type="submission" date="2021-01" db="EMBL/GenBank/DDBJ databases">
        <authorList>
            <person name="Corre E."/>
            <person name="Pelletier E."/>
            <person name="Niang G."/>
            <person name="Scheremetjew M."/>
            <person name="Finn R."/>
            <person name="Kale V."/>
            <person name="Holt S."/>
            <person name="Cochrane G."/>
            <person name="Meng A."/>
            <person name="Brown T."/>
            <person name="Cohen L."/>
        </authorList>
    </citation>
    <scope>NUCLEOTIDE SEQUENCE</scope>
    <source>
        <strain evidence="5">Grunow 1884</strain>
    </source>
</reference>
<dbReference type="InterPro" id="IPR023175">
    <property type="entry name" value="Vta1/CALS_N_sf"/>
</dbReference>
<organism evidence="5">
    <name type="scientific">Trieres chinensis</name>
    <name type="common">Marine centric diatom</name>
    <name type="synonym">Odontella sinensis</name>
    <dbReference type="NCBI Taxonomy" id="1514140"/>
    <lineage>
        <taxon>Eukaryota</taxon>
        <taxon>Sar</taxon>
        <taxon>Stramenopiles</taxon>
        <taxon>Ochrophyta</taxon>
        <taxon>Bacillariophyta</taxon>
        <taxon>Mediophyceae</taxon>
        <taxon>Biddulphiophycidae</taxon>
        <taxon>Eupodiscales</taxon>
        <taxon>Parodontellaceae</taxon>
        <taxon>Trieres</taxon>
    </lineage>
</organism>
<dbReference type="AlphaFoldDB" id="A0A7S1ZCU8"/>
<accession>A0A7S1ZCU8</accession>
<comment type="subcellular location">
    <subcellularLocation>
        <location evidence="1">Endomembrane system</location>
    </subcellularLocation>
</comment>
<dbReference type="GO" id="GO:0005771">
    <property type="term" value="C:multivesicular body"/>
    <property type="evidence" value="ECO:0007669"/>
    <property type="project" value="TreeGrafter"/>
</dbReference>
<evidence type="ECO:0000256" key="1">
    <source>
        <dbReference type="ARBA" id="ARBA00004308"/>
    </source>
</evidence>